<dbReference type="EMBL" id="CP063849">
    <property type="protein sequence ID" value="QOY91642.1"/>
    <property type="molecule type" value="Genomic_DNA"/>
</dbReference>
<dbReference type="AlphaFoldDB" id="A0A7S7SMT5"/>
<dbReference type="SUPFAM" id="SSF48452">
    <property type="entry name" value="TPR-like"/>
    <property type="match status" value="1"/>
</dbReference>
<gene>
    <name evidence="1" type="ORF">IRI77_17360</name>
</gene>
<dbReference type="Proteomes" id="UP000593892">
    <property type="component" value="Chromosome"/>
</dbReference>
<protein>
    <submittedName>
        <fullName evidence="1">GWxTD domain-containing protein</fullName>
    </submittedName>
</protein>
<dbReference type="InterPro" id="IPR011990">
    <property type="entry name" value="TPR-like_helical_dom_sf"/>
</dbReference>
<reference evidence="1 2" key="1">
    <citation type="submission" date="2020-10" db="EMBL/GenBank/DDBJ databases">
        <title>Complete genome sequence of Paludibaculum fermentans P105T, a facultatively anaerobic acidobacterium capable of dissimilatory Fe(III) reduction.</title>
        <authorList>
            <person name="Dedysh S.N."/>
            <person name="Beletsky A.V."/>
            <person name="Kulichevskaya I.S."/>
            <person name="Mardanov A.V."/>
            <person name="Ravin N.V."/>
        </authorList>
    </citation>
    <scope>NUCLEOTIDE SEQUENCE [LARGE SCALE GENOMIC DNA]</scope>
    <source>
        <strain evidence="1 2">P105</strain>
    </source>
</reference>
<dbReference type="Gene3D" id="1.25.40.10">
    <property type="entry name" value="Tetratricopeptide repeat domain"/>
    <property type="match status" value="1"/>
</dbReference>
<dbReference type="NCBIfam" id="TIGR04514">
    <property type="entry name" value="GWxTD_dom"/>
    <property type="match status" value="1"/>
</dbReference>
<name>A0A7S7SMT5_PALFE</name>
<evidence type="ECO:0000313" key="1">
    <source>
        <dbReference type="EMBL" id="QOY91642.1"/>
    </source>
</evidence>
<proteinExistence type="predicted"/>
<dbReference type="KEGG" id="pfer:IRI77_17360"/>
<evidence type="ECO:0000313" key="2">
    <source>
        <dbReference type="Proteomes" id="UP000593892"/>
    </source>
</evidence>
<dbReference type="InterPro" id="IPR030959">
    <property type="entry name" value="GWxTD_dom"/>
</dbReference>
<organism evidence="1 2">
    <name type="scientific">Paludibaculum fermentans</name>
    <dbReference type="NCBI Taxonomy" id="1473598"/>
    <lineage>
        <taxon>Bacteria</taxon>
        <taxon>Pseudomonadati</taxon>
        <taxon>Acidobacteriota</taxon>
        <taxon>Terriglobia</taxon>
        <taxon>Bryobacterales</taxon>
        <taxon>Bryobacteraceae</taxon>
        <taxon>Paludibaculum</taxon>
    </lineage>
</organism>
<accession>A0A7S7SMT5</accession>
<sequence length="536" mass="58403">MNSAERRLYVGLHDDSARQAFRHSFWDGKAVSEEEYLQRIEWADAQFGGAKPGSGANTDQGRVYLSLGAPTSISRLPSSRVFVQCEIWYYNSLPRLGLGTQARFLFYRKEGAGPLQLYSPQLNSLRTLLIPNSGTRGLFAVNDIIRASDVPNSLNLPPAEAEVVDAASSVARGITGSGNSDIVNMAAAPAWALRRDPKERVQSRLLLSERPVLESFQSWTPDRLPVIDIQVKASVRASIGLSVQVSGVPLDEWQTQLEFITWTPVAYVHRLFLLPGDYTLVVDTDGVRTPYPLQVTKPSAATQILLGSTGETAGSAPFQFGALRLLPSAAPRMAMLQFAAPGRVQWRIVRGVEILSVASTETETTGFAGYTLPAQLPAGPLTLQARSTNEVVDLKLPTPEPERLDSRVVISHNANLGPAAALLSIGRQFLLNGNRPQARLCFTRALGQSRTANTLSALGRLEALDAHLDQARTLLQEALILDSHHFDALTAMGFVETEFQDYTVAAAYLERALQVRSLPALEQALSEVKGKLRAGR</sequence>
<keyword evidence="2" id="KW-1185">Reference proteome</keyword>